<protein>
    <submittedName>
        <fullName evidence="3">Uncharacterized protein</fullName>
    </submittedName>
</protein>
<keyword evidence="2" id="KW-0472">Membrane</keyword>
<feature type="compositionally biased region" description="Basic and acidic residues" evidence="1">
    <location>
        <begin position="342"/>
        <end position="354"/>
    </location>
</feature>
<feature type="transmembrane region" description="Helical" evidence="2">
    <location>
        <begin position="271"/>
        <end position="288"/>
    </location>
</feature>
<keyword evidence="2" id="KW-0812">Transmembrane</keyword>
<evidence type="ECO:0000256" key="1">
    <source>
        <dbReference type="SAM" id="MobiDB-lite"/>
    </source>
</evidence>
<feature type="transmembrane region" description="Helical" evidence="2">
    <location>
        <begin position="236"/>
        <end position="259"/>
    </location>
</feature>
<dbReference type="Proteomes" id="UP001497453">
    <property type="component" value="Chromosome 3"/>
</dbReference>
<dbReference type="EMBL" id="OZ037946">
    <property type="protein sequence ID" value="CAL1704843.1"/>
    <property type="molecule type" value="Genomic_DNA"/>
</dbReference>
<feature type="transmembrane region" description="Helical" evidence="2">
    <location>
        <begin position="42"/>
        <end position="62"/>
    </location>
</feature>
<reference evidence="4" key="1">
    <citation type="submission" date="2024-04" db="EMBL/GenBank/DDBJ databases">
        <authorList>
            <person name="Shaw F."/>
            <person name="Minotto A."/>
        </authorList>
    </citation>
    <scope>NUCLEOTIDE SEQUENCE [LARGE SCALE GENOMIC DNA]</scope>
</reference>
<organism evidence="3 4">
    <name type="scientific">Somion occarium</name>
    <dbReference type="NCBI Taxonomy" id="3059160"/>
    <lineage>
        <taxon>Eukaryota</taxon>
        <taxon>Fungi</taxon>
        <taxon>Dikarya</taxon>
        <taxon>Basidiomycota</taxon>
        <taxon>Agaricomycotina</taxon>
        <taxon>Agaricomycetes</taxon>
        <taxon>Polyporales</taxon>
        <taxon>Cerrenaceae</taxon>
        <taxon>Somion</taxon>
    </lineage>
</organism>
<feature type="transmembrane region" description="Helical" evidence="2">
    <location>
        <begin position="154"/>
        <end position="176"/>
    </location>
</feature>
<name>A0ABP1DCX0_9APHY</name>
<evidence type="ECO:0000313" key="3">
    <source>
        <dbReference type="EMBL" id="CAL1704843.1"/>
    </source>
</evidence>
<feature type="region of interest" description="Disordered" evidence="1">
    <location>
        <begin position="329"/>
        <end position="354"/>
    </location>
</feature>
<gene>
    <name evidence="3" type="ORF">GFSPODELE1_LOCUS5168</name>
</gene>
<accession>A0ABP1DCX0</accession>
<feature type="region of interest" description="Disordered" evidence="1">
    <location>
        <begin position="293"/>
        <end position="312"/>
    </location>
</feature>
<sequence>MNFDSNTGAHPRFYPATLPSPPRCYPNFHGIRRTLSLHGLRLSSTVFFLCLFSATIYVNFYIRKGHDSHSQTMFFIGVVMFVLATMHLAMNCYRLVRGYVDFALAPGGAAAYLSNLALWDHIFKDTIYATTEMLGDAVSIYRCWIVWDRNYKIIALPTVLLLVSIVSGYMVCGLYSTFDPSQSVFDPKLTHWVRTFYSVAVVQSAMTTGLMGYRIWQAEKRTAAYRTGRSSLRPILWILVESASLLFFVELVLLALYAANYNCQYLMLEPVTPLVGITFTAITLRIALRSTEATKKSTSSGPRHPPESEFGTIGSIPMRPIAINISKDVEAHGGSDGTSYVEYDKTDGKEHIDG</sequence>
<feature type="transmembrane region" description="Helical" evidence="2">
    <location>
        <begin position="196"/>
        <end position="216"/>
    </location>
</feature>
<proteinExistence type="predicted"/>
<evidence type="ECO:0000313" key="4">
    <source>
        <dbReference type="Proteomes" id="UP001497453"/>
    </source>
</evidence>
<evidence type="ECO:0000256" key="2">
    <source>
        <dbReference type="SAM" id="Phobius"/>
    </source>
</evidence>
<feature type="transmembrane region" description="Helical" evidence="2">
    <location>
        <begin position="74"/>
        <end position="96"/>
    </location>
</feature>
<keyword evidence="4" id="KW-1185">Reference proteome</keyword>
<keyword evidence="2" id="KW-1133">Transmembrane helix</keyword>